<evidence type="ECO:0000313" key="3">
    <source>
        <dbReference type="Proteomes" id="UP000663881"/>
    </source>
</evidence>
<evidence type="ECO:0000313" key="2">
    <source>
        <dbReference type="EMBL" id="CAF3663283.1"/>
    </source>
</evidence>
<dbReference type="Proteomes" id="UP000663881">
    <property type="component" value="Unassembled WGS sequence"/>
</dbReference>
<organism evidence="2 3">
    <name type="scientific">Adineta steineri</name>
    <dbReference type="NCBI Taxonomy" id="433720"/>
    <lineage>
        <taxon>Eukaryota</taxon>
        <taxon>Metazoa</taxon>
        <taxon>Spiralia</taxon>
        <taxon>Gnathifera</taxon>
        <taxon>Rotifera</taxon>
        <taxon>Eurotatoria</taxon>
        <taxon>Bdelloidea</taxon>
        <taxon>Adinetida</taxon>
        <taxon>Adinetidae</taxon>
        <taxon>Adineta</taxon>
    </lineage>
</organism>
<reference evidence="2" key="1">
    <citation type="submission" date="2021-02" db="EMBL/GenBank/DDBJ databases">
        <authorList>
            <person name="Nowell W R."/>
        </authorList>
    </citation>
    <scope>NUCLEOTIDE SEQUENCE</scope>
</reference>
<accession>A0A818S4C5</accession>
<dbReference type="EMBL" id="CAJOAY010000430">
    <property type="protein sequence ID" value="CAF3663283.1"/>
    <property type="molecule type" value="Genomic_DNA"/>
</dbReference>
<evidence type="ECO:0000256" key="1">
    <source>
        <dbReference type="SAM" id="MobiDB-lite"/>
    </source>
</evidence>
<name>A0A818S4C5_9BILA</name>
<protein>
    <recommendedName>
        <fullName evidence="4">NAD(+)--protein-arginine ADP-ribosyltransferase</fullName>
    </recommendedName>
</protein>
<proteinExistence type="predicted"/>
<sequence>MATPHKPNLAISRYTDFRNEPVTRLLAPIGGYQDKPIVSLEESVELVSDLFDDIQGNVWVAKENCKNPADGLNQNESAAIHLYTMQFDPDPSLYHVLNEKLRSENRQSLKPYWWGISSCTVSLEVLQQEQFLGTKGLRTLFSIECQNGKSAVSHSYFKDTEKEIILMPGSYFEVMGQLHPANDLHIIHLKEIQPPVPLVKPPFKIESMPAPIKESIVHYKEKKTDTGNTNTNFTQASGTINKPLEKPAPPSERKKAKGFFVYFLPT</sequence>
<comment type="caution">
    <text evidence="2">The sequence shown here is derived from an EMBL/GenBank/DDBJ whole genome shotgun (WGS) entry which is preliminary data.</text>
</comment>
<evidence type="ECO:0008006" key="4">
    <source>
        <dbReference type="Google" id="ProtNLM"/>
    </source>
</evidence>
<dbReference type="AlphaFoldDB" id="A0A818S4C5"/>
<feature type="compositionally biased region" description="Polar residues" evidence="1">
    <location>
        <begin position="226"/>
        <end position="240"/>
    </location>
</feature>
<feature type="region of interest" description="Disordered" evidence="1">
    <location>
        <begin position="223"/>
        <end position="252"/>
    </location>
</feature>
<dbReference type="SUPFAM" id="SSF56399">
    <property type="entry name" value="ADP-ribosylation"/>
    <property type="match status" value="1"/>
</dbReference>
<gene>
    <name evidence="2" type="ORF">OKA104_LOCUS9918</name>
</gene>